<sequence>MMSMMQSVFSDQAWSVWEPLIEEVRPKGKTPLKNLRRTISAIFWRHQNDAKWRALPPEFGPWWIAAQLFIRWSKLGVWQRLFEKAKGRDQALGMVFLDGTTIRAYHKAAGAAKKGGYRGCLRDREALGRSRGGPGTRVCVAAGSHGGHCPSRCRPVRHMNCRVPMACARRAATPTDLRRL</sequence>
<dbReference type="Pfam" id="PF13340">
    <property type="entry name" value="DUF4096"/>
    <property type="match status" value="1"/>
</dbReference>
<dbReference type="InterPro" id="IPR052909">
    <property type="entry name" value="Transposase_6_like"/>
</dbReference>
<organism evidence="2 3">
    <name type="scientific">Gluconobacter thailandicus NBRC 3257</name>
    <dbReference type="NCBI Taxonomy" id="1381097"/>
    <lineage>
        <taxon>Bacteria</taxon>
        <taxon>Pseudomonadati</taxon>
        <taxon>Pseudomonadota</taxon>
        <taxon>Alphaproteobacteria</taxon>
        <taxon>Acetobacterales</taxon>
        <taxon>Acetobacteraceae</taxon>
        <taxon>Gluconobacter</taxon>
    </lineage>
</organism>
<comment type="caution">
    <text evidence="2">The sequence shown here is derived from an EMBL/GenBank/DDBJ whole genome shotgun (WGS) entry which is preliminary data.</text>
</comment>
<accession>A0ABQ0IUE0</accession>
<protein>
    <submittedName>
        <fullName evidence="2">Transposase</fullName>
    </submittedName>
</protein>
<dbReference type="PANTHER" id="PTHR46637">
    <property type="entry name" value="TIS1421-TRANSPOSASE PROTEIN A"/>
    <property type="match status" value="1"/>
</dbReference>
<dbReference type="Proteomes" id="UP000018209">
    <property type="component" value="Unassembled WGS sequence"/>
</dbReference>
<gene>
    <name evidence="2" type="ORF">NBRC3257_0816</name>
</gene>
<dbReference type="EMBL" id="BASM01000012">
    <property type="protein sequence ID" value="GAD25817.1"/>
    <property type="molecule type" value="Genomic_DNA"/>
</dbReference>
<dbReference type="InterPro" id="IPR025161">
    <property type="entry name" value="IS402-like_dom"/>
</dbReference>
<evidence type="ECO:0000313" key="3">
    <source>
        <dbReference type="Proteomes" id="UP000018209"/>
    </source>
</evidence>
<evidence type="ECO:0000259" key="1">
    <source>
        <dbReference type="Pfam" id="PF13340"/>
    </source>
</evidence>
<proteinExistence type="predicted"/>
<keyword evidence="3" id="KW-1185">Reference proteome</keyword>
<dbReference type="PANTHER" id="PTHR46637:SF1">
    <property type="entry name" value="BLL5188 PROTEIN"/>
    <property type="match status" value="1"/>
</dbReference>
<evidence type="ECO:0000313" key="2">
    <source>
        <dbReference type="EMBL" id="GAD25817.1"/>
    </source>
</evidence>
<feature type="domain" description="Insertion element IS402-like" evidence="1">
    <location>
        <begin position="10"/>
        <end position="82"/>
    </location>
</feature>
<reference evidence="2 3" key="1">
    <citation type="submission" date="2013-08" db="EMBL/GenBank/DDBJ databases">
        <title>Gluconobacter thailandicus NBRC 3257 whole genome sequence.</title>
        <authorList>
            <person name="Matsutani M."/>
            <person name="Yakushi T."/>
            <person name="Matsushita K."/>
        </authorList>
    </citation>
    <scope>NUCLEOTIDE SEQUENCE [LARGE SCALE GENOMIC DNA]</scope>
    <source>
        <strain evidence="2 3">NBRC 3257</strain>
    </source>
</reference>
<name>A0ABQ0IUE0_GLUTH</name>